<dbReference type="EMBL" id="CP111017">
    <property type="protein sequence ID" value="WAR06769.1"/>
    <property type="molecule type" value="Genomic_DNA"/>
</dbReference>
<feature type="transmembrane region" description="Helical" evidence="1">
    <location>
        <begin position="6"/>
        <end position="22"/>
    </location>
</feature>
<proteinExistence type="predicted"/>
<name>A0ABY7EED4_MYAAR</name>
<accession>A0ABY7EED4</accession>
<keyword evidence="1" id="KW-0472">Membrane</keyword>
<keyword evidence="1" id="KW-0812">Transmembrane</keyword>
<reference evidence="2" key="1">
    <citation type="submission" date="2022-11" db="EMBL/GenBank/DDBJ databases">
        <title>Centuries of genome instability and evolution in soft-shell clam transmissible cancer (bioRxiv).</title>
        <authorList>
            <person name="Hart S.F.M."/>
            <person name="Yonemitsu M.A."/>
            <person name="Giersch R.M."/>
            <person name="Beal B.F."/>
            <person name="Arriagada G."/>
            <person name="Davis B.W."/>
            <person name="Ostrander E.A."/>
            <person name="Goff S.P."/>
            <person name="Metzger M.J."/>
        </authorList>
    </citation>
    <scope>NUCLEOTIDE SEQUENCE</scope>
    <source>
        <strain evidence="2">MELC-2E11</strain>
        <tissue evidence="2">Siphon/mantle</tissue>
    </source>
</reference>
<keyword evidence="3" id="KW-1185">Reference proteome</keyword>
<keyword evidence="1" id="KW-1133">Transmembrane helix</keyword>
<evidence type="ECO:0000256" key="1">
    <source>
        <dbReference type="SAM" id="Phobius"/>
    </source>
</evidence>
<evidence type="ECO:0000313" key="3">
    <source>
        <dbReference type="Proteomes" id="UP001164746"/>
    </source>
</evidence>
<evidence type="ECO:0000313" key="2">
    <source>
        <dbReference type="EMBL" id="WAR06769.1"/>
    </source>
</evidence>
<protein>
    <submittedName>
        <fullName evidence="2">Uncharacterized protein</fullName>
    </submittedName>
</protein>
<organism evidence="2 3">
    <name type="scientific">Mya arenaria</name>
    <name type="common">Soft-shell clam</name>
    <dbReference type="NCBI Taxonomy" id="6604"/>
    <lineage>
        <taxon>Eukaryota</taxon>
        <taxon>Metazoa</taxon>
        <taxon>Spiralia</taxon>
        <taxon>Lophotrochozoa</taxon>
        <taxon>Mollusca</taxon>
        <taxon>Bivalvia</taxon>
        <taxon>Autobranchia</taxon>
        <taxon>Heteroconchia</taxon>
        <taxon>Euheterodonta</taxon>
        <taxon>Imparidentia</taxon>
        <taxon>Neoheterodontei</taxon>
        <taxon>Myida</taxon>
        <taxon>Myoidea</taxon>
        <taxon>Myidae</taxon>
        <taxon>Mya</taxon>
    </lineage>
</organism>
<dbReference type="Proteomes" id="UP001164746">
    <property type="component" value="Chromosome 6"/>
</dbReference>
<gene>
    <name evidence="2" type="ORF">MAR_016727</name>
</gene>
<sequence length="228" mass="25892">MAITGFYIAVGVAICLVVAQLLEKPYPSPHGNDPMTVQYLERGGWKMVFRASAGNGKSVYDAWTKGTDTTTTKPVDMARSYSSHFREANLYYRWSSLNIKYVKFALYKDNLETAYIVFNGDGSTNTNWFNKTRVLESSWSDLTPDATYNIFSVIGDNRNLRNFFINRKYAGCSGDIGHFVVSDGPKGSCAMDVHVRHPQFVYSDMNSADVWERKQFQRADYLAIYVKI</sequence>